<dbReference type="InterPro" id="IPR020889">
    <property type="entry name" value="LipoPS_assembly_LptD"/>
</dbReference>
<evidence type="ECO:0000256" key="2">
    <source>
        <dbReference type="SAM" id="MobiDB-lite"/>
    </source>
</evidence>
<keyword evidence="1" id="KW-0732">Signal</keyword>
<keyword evidence="5" id="KW-1185">Reference proteome</keyword>
<evidence type="ECO:0000313" key="4">
    <source>
        <dbReference type="EMBL" id="MFK7643011.1"/>
    </source>
</evidence>
<feature type="signal peptide" evidence="1">
    <location>
        <begin position="1"/>
        <end position="25"/>
    </location>
</feature>
<dbReference type="PANTHER" id="PTHR30189:SF1">
    <property type="entry name" value="LPS-ASSEMBLY PROTEIN LPTD"/>
    <property type="match status" value="1"/>
</dbReference>
<comment type="caution">
    <text evidence="4">The sequence shown here is derived from an EMBL/GenBank/DDBJ whole genome shotgun (WGS) entry which is preliminary data.</text>
</comment>
<feature type="domain" description="LptD C-terminal" evidence="3">
    <location>
        <begin position="337"/>
        <end position="716"/>
    </location>
</feature>
<evidence type="ECO:0000256" key="1">
    <source>
        <dbReference type="HAMAP-Rule" id="MF_01411"/>
    </source>
</evidence>
<feature type="chain" id="PRO_5044919014" description="LPS-assembly protein LptD" evidence="1">
    <location>
        <begin position="26"/>
        <end position="804"/>
    </location>
</feature>
<dbReference type="Gene3D" id="2.60.450.10">
    <property type="entry name" value="Lipopolysaccharide (LPS) transport protein A like domain"/>
    <property type="match status" value="1"/>
</dbReference>
<evidence type="ECO:0000259" key="3">
    <source>
        <dbReference type="Pfam" id="PF04453"/>
    </source>
</evidence>
<organism evidence="4 5">
    <name type="scientific">Neisseria oralis</name>
    <dbReference type="NCBI Taxonomy" id="1107316"/>
    <lineage>
        <taxon>Bacteria</taxon>
        <taxon>Pseudomonadati</taxon>
        <taxon>Pseudomonadota</taxon>
        <taxon>Betaproteobacteria</taxon>
        <taxon>Neisseriales</taxon>
        <taxon>Neisseriaceae</taxon>
        <taxon>Neisseria</taxon>
    </lineage>
</organism>
<dbReference type="PANTHER" id="PTHR30189">
    <property type="entry name" value="LPS-ASSEMBLY PROTEIN"/>
    <property type="match status" value="1"/>
</dbReference>
<evidence type="ECO:0000313" key="5">
    <source>
        <dbReference type="Proteomes" id="UP001621964"/>
    </source>
</evidence>
<comment type="subcellular location">
    <subcellularLocation>
        <location evidence="1">Cell outer membrane</location>
    </subcellularLocation>
</comment>
<comment type="function">
    <text evidence="1">Together with LptE, is involved in the assembly of lipopolysaccharide (LPS) at the surface of the outer membrane.</text>
</comment>
<comment type="subunit">
    <text evidence="1">Component of the lipopolysaccharide transport and assembly complex. Interacts with LptE and LptA.</text>
</comment>
<comment type="similarity">
    <text evidence="1">Belongs to the LptD family.</text>
</comment>
<dbReference type="RefSeq" id="WP_405387100.1">
    <property type="nucleotide sequence ID" value="NZ_JBJGEB010000015.1"/>
</dbReference>
<gene>
    <name evidence="1" type="primary">lptD</name>
    <name evidence="4" type="ORF">ACI43T_11045</name>
</gene>
<dbReference type="InterPro" id="IPR007543">
    <property type="entry name" value="LptD_C"/>
</dbReference>
<proteinExistence type="inferred from homology"/>
<dbReference type="InterPro" id="IPR050218">
    <property type="entry name" value="LptD"/>
</dbReference>
<sequence length="804" mass="89791" precursor="true">MARLFSLKPLVFALGVGFGAAATNAQNIGAAASAPGTADYYRPSETASSPKPARNLSLGTTCLFCSHETVQAEARALGLTGNPVRRSGEDPLPADYTRVTADQIQGKTKVAVRAEGDVIIERNDEILNAQWADYDQAANTVTAGNKFKLAQNGSTVSGNKITYNLTDSTGTSDYVRVDAEQEGRRLQSVSRQAKMKGKGLYKLIETKFNTCSPGDASWYIKAKSIEADQNSGIGVAKGASLVFGGVPVLYTPWADFPINGSRKSGLLVPNISTGSDGLELALPYYLNLAPNYDATVTPGIISSRGVHLGGQFRYLQPKYSGQLDGDWMPHDKKRDRNNRYQFKWNHHQQITRHLNGGIDFNQVSDNDYYRDFYGRNDIAGNVNLNRQAWLNYDDSLWGGNFNGSITAQKYQTLANESGYKDKPYAYMPKLTGNWQRNIGNAEINVYGQFTRFDHDEKQSGSRALLYPSIKWDFHNQWGYVRPKIGVHSTYYALDKFNSTPSRHASRTLPIFNVDSGMTFERKAKLFGSNYIQTLEPRLFYNYIPTKSQNDLPNFDSSENSFSYAQLFRENLYSGSDRINAANSLSTAVQTRILDPNNGTERFRAGIGQKFYIKTDTVLLDGSVSQYERNRSDWVAFAHGNVSNSVRLDADVHYNQNLGRAESYSAGVRYNPEPGKILSARYKYGRNEKIYLQSDGSYYYDRLSQIDLAAQWPIKKNLYAIARYNYEIEAKKPLEILAGVEYKSNCSCWSASIVGQHYVTGLNSSKNAVFFNLQLKDLSNIGNNPFEQLRLAIPGYSKTNEVVTK</sequence>
<dbReference type="EMBL" id="JBJGEB010000015">
    <property type="protein sequence ID" value="MFK7643011.1"/>
    <property type="molecule type" value="Genomic_DNA"/>
</dbReference>
<comment type="caution">
    <text evidence="1">Lacks conserved residue(s) required for the propagation of feature annotation.</text>
</comment>
<dbReference type="Pfam" id="PF04453">
    <property type="entry name" value="LptD"/>
    <property type="match status" value="1"/>
</dbReference>
<accession>A0ABW8Q664</accession>
<name>A0ABW8Q664_9NEIS</name>
<dbReference type="Proteomes" id="UP001621964">
    <property type="component" value="Unassembled WGS sequence"/>
</dbReference>
<feature type="region of interest" description="Disordered" evidence="2">
    <location>
        <begin position="34"/>
        <end position="53"/>
    </location>
</feature>
<keyword evidence="1" id="KW-0998">Cell outer membrane</keyword>
<keyword evidence="1" id="KW-0472">Membrane</keyword>
<protein>
    <recommendedName>
        <fullName evidence="1">LPS-assembly protein LptD</fullName>
    </recommendedName>
</protein>
<dbReference type="HAMAP" id="MF_01411">
    <property type="entry name" value="LPS_assembly_LptD"/>
    <property type="match status" value="1"/>
</dbReference>
<reference evidence="4 5" key="1">
    <citation type="submission" date="2024-11" db="EMBL/GenBank/DDBJ databases">
        <authorList>
            <person name="Mikucki A.G."/>
            <person name="Kahler C.M."/>
        </authorList>
    </citation>
    <scope>NUCLEOTIDE SEQUENCE [LARGE SCALE GENOMIC DNA]</scope>
    <source>
        <strain evidence="4 5">EXNM717</strain>
    </source>
</reference>